<dbReference type="InterPro" id="IPR053232">
    <property type="entry name" value="DnaJ_C/III_chloroplastic"/>
</dbReference>
<dbReference type="PANTHER" id="PTHR45090">
    <property type="entry name" value="CHAPERONE PROTEIN DNAJ 20 CHLOROPLASTIC"/>
    <property type="match status" value="1"/>
</dbReference>
<evidence type="ECO:0000313" key="2">
    <source>
        <dbReference type="EMBL" id="CAI9287084.1"/>
    </source>
</evidence>
<dbReference type="InterPro" id="IPR001623">
    <property type="entry name" value="DnaJ_domain"/>
</dbReference>
<accession>A0AA35Z6Y1</accession>
<dbReference type="Gene3D" id="1.10.287.110">
    <property type="entry name" value="DnaJ domain"/>
    <property type="match status" value="1"/>
</dbReference>
<feature type="domain" description="J" evidence="1">
    <location>
        <begin position="35"/>
        <end position="100"/>
    </location>
</feature>
<dbReference type="PANTHER" id="PTHR45090:SF8">
    <property type="entry name" value="J DOMAIN-CONTAINING PROTEIN"/>
    <property type="match status" value="1"/>
</dbReference>
<dbReference type="Pfam" id="PF00226">
    <property type="entry name" value="DnaJ"/>
    <property type="match status" value="1"/>
</dbReference>
<gene>
    <name evidence="2" type="ORF">LSALG_LOCUS26472</name>
</gene>
<name>A0AA35Z6Y1_LACSI</name>
<dbReference type="CDD" id="cd06257">
    <property type="entry name" value="DnaJ"/>
    <property type="match status" value="1"/>
</dbReference>
<evidence type="ECO:0000259" key="1">
    <source>
        <dbReference type="PROSITE" id="PS50076"/>
    </source>
</evidence>
<organism evidence="2 3">
    <name type="scientific">Lactuca saligna</name>
    <name type="common">Willowleaf lettuce</name>
    <dbReference type="NCBI Taxonomy" id="75948"/>
    <lineage>
        <taxon>Eukaryota</taxon>
        <taxon>Viridiplantae</taxon>
        <taxon>Streptophyta</taxon>
        <taxon>Embryophyta</taxon>
        <taxon>Tracheophyta</taxon>
        <taxon>Spermatophyta</taxon>
        <taxon>Magnoliopsida</taxon>
        <taxon>eudicotyledons</taxon>
        <taxon>Gunneridae</taxon>
        <taxon>Pentapetalae</taxon>
        <taxon>asterids</taxon>
        <taxon>campanulids</taxon>
        <taxon>Asterales</taxon>
        <taxon>Asteraceae</taxon>
        <taxon>Cichorioideae</taxon>
        <taxon>Cichorieae</taxon>
        <taxon>Lactucinae</taxon>
        <taxon>Lactuca</taxon>
    </lineage>
</organism>
<dbReference type="PROSITE" id="PS50076">
    <property type="entry name" value="DNAJ_2"/>
    <property type="match status" value="1"/>
</dbReference>
<sequence>MANISLRFGYNPCVTGCRSVSVSASASHDTGSTTNFYKLLSLSSSKAGSQEIKRAYRTLVLKYHPDVSHDHDTVKTFIMLHAAYKTLMDPVSRAEYDCTLGCHGCTFKDHGGEGRRWEAQIVELKKRSTHRADRMEGSWGSRVRYGYRQNKGS</sequence>
<dbReference type="SMART" id="SM00271">
    <property type="entry name" value="DnaJ"/>
    <property type="match status" value="1"/>
</dbReference>
<keyword evidence="3" id="KW-1185">Reference proteome</keyword>
<proteinExistence type="predicted"/>
<reference evidence="2" key="1">
    <citation type="submission" date="2023-04" db="EMBL/GenBank/DDBJ databases">
        <authorList>
            <person name="Vijverberg K."/>
            <person name="Xiong W."/>
            <person name="Schranz E."/>
        </authorList>
    </citation>
    <scope>NUCLEOTIDE SEQUENCE</scope>
</reference>
<dbReference type="SUPFAM" id="SSF46565">
    <property type="entry name" value="Chaperone J-domain"/>
    <property type="match status" value="1"/>
</dbReference>
<evidence type="ECO:0000313" key="3">
    <source>
        <dbReference type="Proteomes" id="UP001177003"/>
    </source>
</evidence>
<dbReference type="PRINTS" id="PR00625">
    <property type="entry name" value="JDOMAIN"/>
</dbReference>
<dbReference type="AlphaFoldDB" id="A0AA35Z6Y1"/>
<dbReference type="GO" id="GO:0009507">
    <property type="term" value="C:chloroplast"/>
    <property type="evidence" value="ECO:0007669"/>
    <property type="project" value="TreeGrafter"/>
</dbReference>
<dbReference type="Proteomes" id="UP001177003">
    <property type="component" value="Chromosome 5"/>
</dbReference>
<dbReference type="InterPro" id="IPR036869">
    <property type="entry name" value="J_dom_sf"/>
</dbReference>
<protein>
    <recommendedName>
        <fullName evidence="1">J domain-containing protein</fullName>
    </recommendedName>
</protein>
<dbReference type="EMBL" id="OX465081">
    <property type="protein sequence ID" value="CAI9287084.1"/>
    <property type="molecule type" value="Genomic_DNA"/>
</dbReference>